<dbReference type="Gene3D" id="2.30.40.10">
    <property type="entry name" value="Urease, subunit C, domain 1"/>
    <property type="match status" value="1"/>
</dbReference>
<reference evidence="2 3" key="1">
    <citation type="submission" date="2014-06" db="EMBL/GenBank/DDBJ databases">
        <title>The draft genome sequence of Idiomarina salinarum ISL-52.</title>
        <authorList>
            <person name="Du J."/>
            <person name="Shao Z."/>
        </authorList>
    </citation>
    <scope>NUCLEOTIDE SEQUENCE [LARGE SCALE GENOMIC DNA]</scope>
    <source>
        <strain evidence="2 3">ISL-52</strain>
    </source>
</reference>
<keyword evidence="1" id="KW-0732">Signal</keyword>
<keyword evidence="3" id="KW-1185">Reference proteome</keyword>
<proteinExistence type="predicted"/>
<protein>
    <recommendedName>
        <fullName evidence="4">Amidohydrolase-related domain-containing protein</fullName>
    </recommendedName>
</protein>
<dbReference type="SUPFAM" id="SSF51556">
    <property type="entry name" value="Metallo-dependent hydrolases"/>
    <property type="match status" value="1"/>
</dbReference>
<name>A0A094L7X3_9GAMM</name>
<dbReference type="InterPro" id="IPR032466">
    <property type="entry name" value="Metal_Hydrolase"/>
</dbReference>
<dbReference type="RefSeq" id="WP_034775384.1">
    <property type="nucleotide sequence ID" value="NZ_JPER01000003.1"/>
</dbReference>
<evidence type="ECO:0000313" key="2">
    <source>
        <dbReference type="EMBL" id="KFZ30863.1"/>
    </source>
</evidence>
<gene>
    <name evidence="2" type="ORF">IDSA_07235</name>
</gene>
<evidence type="ECO:0008006" key="4">
    <source>
        <dbReference type="Google" id="ProtNLM"/>
    </source>
</evidence>
<comment type="caution">
    <text evidence="2">The sequence shown here is derived from an EMBL/GenBank/DDBJ whole genome shotgun (WGS) entry which is preliminary data.</text>
</comment>
<dbReference type="PANTHER" id="PTHR43135:SF3">
    <property type="entry name" value="ALPHA-D-RIBOSE 1-METHYLPHOSPHONATE 5-TRIPHOSPHATE DIPHOSPHATASE"/>
    <property type="match status" value="1"/>
</dbReference>
<organism evidence="2 3">
    <name type="scientific">Pseudidiomarina salinarum</name>
    <dbReference type="NCBI Taxonomy" id="435908"/>
    <lineage>
        <taxon>Bacteria</taxon>
        <taxon>Pseudomonadati</taxon>
        <taxon>Pseudomonadota</taxon>
        <taxon>Gammaproteobacteria</taxon>
        <taxon>Alteromonadales</taxon>
        <taxon>Idiomarinaceae</taxon>
        <taxon>Pseudidiomarina</taxon>
    </lineage>
</organism>
<sequence>MKVLIILLSLGILVAQAAEPVHYKNGYWYQNGTFRPMDWYVKDGILVESVQEPVAEVVDLAGGYVIPPYAEAHNHNLQSPWLAENFAPAYHQKGIFYGAMLCGNHGTAGKTRQTLEDSALVDVVLAGACISSSDGHPLRMAINSRRTDGYEPNPEDLYDRSYIVIDSPDEIEQKWELIKSGSDDLVKIMLVHHELNERRNNPEFFGVNGLTPETVKALVPFLQERGRRVAAHTESAADFALAVAAGVDWIAHLPGYTWWEGRTAADYRLSDQAIALAAKKNIAVIPTAGVVALMGSQPPERQQAIAALQRDNLQRLRNAGVTLLTGSDRFDADVLSEVDYLVKLDMFTRLELLDMLVRITPQALFPKRHIGRLTTGYEASFLVLEGNPLVDFKHLKNIRSRVKKGIRTVVP</sequence>
<dbReference type="Proteomes" id="UP000054363">
    <property type="component" value="Unassembled WGS sequence"/>
</dbReference>
<feature type="chain" id="PRO_5001907602" description="Amidohydrolase-related domain-containing protein" evidence="1">
    <location>
        <begin position="18"/>
        <end position="411"/>
    </location>
</feature>
<dbReference type="PANTHER" id="PTHR43135">
    <property type="entry name" value="ALPHA-D-RIBOSE 1-METHYLPHOSPHONATE 5-TRIPHOSPHATE DIPHOSPHATASE"/>
    <property type="match status" value="1"/>
</dbReference>
<accession>A0A094L7X3</accession>
<dbReference type="OrthoDB" id="9765769at2"/>
<dbReference type="SUPFAM" id="SSF51338">
    <property type="entry name" value="Composite domain of metallo-dependent hydrolases"/>
    <property type="match status" value="1"/>
</dbReference>
<dbReference type="eggNOG" id="COG1228">
    <property type="taxonomic scope" value="Bacteria"/>
</dbReference>
<evidence type="ECO:0000256" key="1">
    <source>
        <dbReference type="SAM" id="SignalP"/>
    </source>
</evidence>
<dbReference type="STRING" id="435908.IDSA_07235"/>
<dbReference type="GO" id="GO:0016810">
    <property type="term" value="F:hydrolase activity, acting on carbon-nitrogen (but not peptide) bonds"/>
    <property type="evidence" value="ECO:0007669"/>
    <property type="project" value="InterPro"/>
</dbReference>
<dbReference type="InterPro" id="IPR051781">
    <property type="entry name" value="Metallo-dep_Hydrolase"/>
</dbReference>
<feature type="signal peptide" evidence="1">
    <location>
        <begin position="1"/>
        <end position="17"/>
    </location>
</feature>
<evidence type="ECO:0000313" key="3">
    <source>
        <dbReference type="Proteomes" id="UP000054363"/>
    </source>
</evidence>
<dbReference type="Gene3D" id="3.20.20.140">
    <property type="entry name" value="Metal-dependent hydrolases"/>
    <property type="match status" value="1"/>
</dbReference>
<dbReference type="EMBL" id="JPER01000003">
    <property type="protein sequence ID" value="KFZ30863.1"/>
    <property type="molecule type" value="Genomic_DNA"/>
</dbReference>
<dbReference type="AlphaFoldDB" id="A0A094L7X3"/>
<dbReference type="InterPro" id="IPR011059">
    <property type="entry name" value="Metal-dep_hydrolase_composite"/>
</dbReference>